<comment type="caution">
    <text evidence="2">The sequence shown here is derived from an EMBL/GenBank/DDBJ whole genome shotgun (WGS) entry which is preliminary data.</text>
</comment>
<feature type="transmembrane region" description="Helical" evidence="1">
    <location>
        <begin position="721"/>
        <end position="739"/>
    </location>
</feature>
<name>A0A836CIS2_9STRA</name>
<feature type="transmembrane region" description="Helical" evidence="1">
    <location>
        <begin position="831"/>
        <end position="850"/>
    </location>
</feature>
<organism evidence="2 3">
    <name type="scientific">Tribonema minus</name>
    <dbReference type="NCBI Taxonomy" id="303371"/>
    <lineage>
        <taxon>Eukaryota</taxon>
        <taxon>Sar</taxon>
        <taxon>Stramenopiles</taxon>
        <taxon>Ochrophyta</taxon>
        <taxon>PX clade</taxon>
        <taxon>Xanthophyceae</taxon>
        <taxon>Tribonematales</taxon>
        <taxon>Tribonemataceae</taxon>
        <taxon>Tribonema</taxon>
    </lineage>
</organism>
<feature type="transmembrane region" description="Helical" evidence="1">
    <location>
        <begin position="527"/>
        <end position="547"/>
    </location>
</feature>
<keyword evidence="3" id="KW-1185">Reference proteome</keyword>
<reference evidence="2" key="1">
    <citation type="submission" date="2021-02" db="EMBL/GenBank/DDBJ databases">
        <title>First Annotated Genome of the Yellow-green Alga Tribonema minus.</title>
        <authorList>
            <person name="Mahan K.M."/>
        </authorList>
    </citation>
    <scope>NUCLEOTIDE SEQUENCE</scope>
    <source>
        <strain evidence="2">UTEX B ZZ1240</strain>
    </source>
</reference>
<dbReference type="Proteomes" id="UP000664859">
    <property type="component" value="Unassembled WGS sequence"/>
</dbReference>
<keyword evidence="1" id="KW-1133">Transmembrane helix</keyword>
<protein>
    <submittedName>
        <fullName evidence="2">Uncharacterized protein</fullName>
    </submittedName>
</protein>
<dbReference type="EMBL" id="JAFCMP010000077">
    <property type="protein sequence ID" value="KAG5188110.1"/>
    <property type="molecule type" value="Genomic_DNA"/>
</dbReference>
<feature type="transmembrane region" description="Helical" evidence="1">
    <location>
        <begin position="659"/>
        <end position="679"/>
    </location>
</feature>
<keyword evidence="1" id="KW-0812">Transmembrane</keyword>
<evidence type="ECO:0000256" key="1">
    <source>
        <dbReference type="SAM" id="Phobius"/>
    </source>
</evidence>
<feature type="transmembrane region" description="Helical" evidence="1">
    <location>
        <begin position="691"/>
        <end position="709"/>
    </location>
</feature>
<feature type="transmembrane region" description="Helical" evidence="1">
    <location>
        <begin position="870"/>
        <end position="891"/>
    </location>
</feature>
<evidence type="ECO:0000313" key="3">
    <source>
        <dbReference type="Proteomes" id="UP000664859"/>
    </source>
</evidence>
<feature type="transmembrane region" description="Helical" evidence="1">
    <location>
        <begin position="802"/>
        <end position="824"/>
    </location>
</feature>
<accession>A0A836CIS2</accession>
<evidence type="ECO:0000313" key="2">
    <source>
        <dbReference type="EMBL" id="KAG5188110.1"/>
    </source>
</evidence>
<keyword evidence="1" id="KW-0472">Membrane</keyword>
<proteinExistence type="predicted"/>
<feature type="transmembrane region" description="Helical" evidence="1">
    <location>
        <begin position="390"/>
        <end position="417"/>
    </location>
</feature>
<feature type="transmembrane region" description="Helical" evidence="1">
    <location>
        <begin position="778"/>
        <end position="796"/>
    </location>
</feature>
<sequence length="946" mass="99071">MMQPAYACYYVTFLSVGLMAYRLRTRYGYGSAEAINRNYGQRAKLTYSVQPEAINHSYGQGVTLAYRLFKAINHNHEQGARRSPEAINYIYGQGAALTPTEAINHNYGQGATLAYCLAVLFRLYQEIWSNSSVVAGFYAKERLCAFQPQLLEDILQSIKDADAFKRECGAAASARCRIISGGNGAQLADQGAGGMGRGAGGMGCTGGRGQSLELSPIAAADNAESPSRAALMLEDIVRDAPIRVLDGLQDVLRQLRLTVAEALLRYADECVRCVLGDEYLRADAAAAAAAAAAGGGGGGGGGAAAAAAAAAAAGDGATLQRLLDASDGDYGSADWWLAACVSTAIPLVYTLTGGIRSAIVSDTVQAVLLVLLLVAMLAVIGALTHAVHVVLLLVAMLAVAVLVVLLLVAMLAVVGALTRDLNCDGVDNCNLFLWNPSPGIKPFSLEGGLDLALTGLLQGSFSYGFFDAVLADRVFLCTPRMMLMSFSGGGIVLVDRAFLGSSRMMLKSFVLVDRAFLGSPRMMLKSFIGGGTVAAVFIFLFSLFGVYGNMYATLNLSPDDPNYEGDMGGVPSSYEGDFGGVPSRDPTYAGAPRETNHGKPSIARSIGTAFFTIMNLVFLTSSLSTIDSTFSSTAKLVGLELTGFFRRGRPHVPAEASPLDVLVGRISMVVMAIVGTLPLLSDPSASALDVLVGRISMVVMAIIGTLPLLSDPSASPLDVLVGRISMVVMAIVGTLPLLSDPSASALDVLVGRISMVVMAIIGTLPLLSDPSASPLDVFIGRISMIVMAIVGTLPLLSDPSVLSATTVSGTIVMGLGPPVIFCGIFPGYRPLAFHMSFWVGAILGITLQLSTDKPELNIDYSNFAIGSGHYAELLGVNLFGILLCTAVYLVFSLENHRGRDFAGDERRWHELSAADAAVEGDAPDGKGAEKLAAEGALPETARIPIA</sequence>
<gene>
    <name evidence="2" type="ORF">JKP88DRAFT_353522</name>
</gene>
<dbReference type="OrthoDB" id="508000at2759"/>
<feature type="transmembrane region" description="Helical" evidence="1">
    <location>
        <begin position="335"/>
        <end position="352"/>
    </location>
</feature>
<feature type="transmembrane region" description="Helical" evidence="1">
    <location>
        <begin position="364"/>
        <end position="383"/>
    </location>
</feature>
<feature type="transmembrane region" description="Helical" evidence="1">
    <location>
        <begin position="602"/>
        <end position="626"/>
    </location>
</feature>
<feature type="transmembrane region" description="Helical" evidence="1">
    <location>
        <begin position="745"/>
        <end position="766"/>
    </location>
</feature>
<dbReference type="AlphaFoldDB" id="A0A836CIS2"/>